<feature type="transmembrane region" description="Helical" evidence="1">
    <location>
        <begin position="67"/>
        <end position="89"/>
    </location>
</feature>
<evidence type="ECO:0000313" key="3">
    <source>
        <dbReference type="Proteomes" id="UP000046176"/>
    </source>
</evidence>
<name>A0A0T7FMC3_NEOGA</name>
<dbReference type="EMBL" id="CCRH01000008">
    <property type="protein sequence ID" value="CDZ36133.1"/>
    <property type="molecule type" value="Genomic_DNA"/>
</dbReference>
<evidence type="ECO:0000256" key="1">
    <source>
        <dbReference type="SAM" id="Phobius"/>
    </source>
</evidence>
<evidence type="ECO:0008006" key="4">
    <source>
        <dbReference type="Google" id="ProtNLM"/>
    </source>
</evidence>
<keyword evidence="1" id="KW-0472">Membrane</keyword>
<dbReference type="AlphaFoldDB" id="A0A0T7FMC3"/>
<dbReference type="RefSeq" id="WP_046667308.1">
    <property type="nucleotide sequence ID" value="NZ_CCRH01000008.1"/>
</dbReference>
<proteinExistence type="predicted"/>
<dbReference type="Proteomes" id="UP000046176">
    <property type="component" value="Unassembled WGS sequence"/>
</dbReference>
<gene>
    <name evidence="2" type="ORF">NGAL_HAMBI1145_32040</name>
</gene>
<protein>
    <recommendedName>
        <fullName evidence="4">Transmembrane protein</fullName>
    </recommendedName>
</protein>
<organism evidence="2 3">
    <name type="scientific">Neorhizobium galegae bv. officinalis</name>
    <dbReference type="NCBI Taxonomy" id="323656"/>
    <lineage>
        <taxon>Bacteria</taxon>
        <taxon>Pseudomonadati</taxon>
        <taxon>Pseudomonadota</taxon>
        <taxon>Alphaproteobacteria</taxon>
        <taxon>Hyphomicrobiales</taxon>
        <taxon>Rhizobiaceae</taxon>
        <taxon>Rhizobium/Agrobacterium group</taxon>
        <taxon>Neorhizobium</taxon>
    </lineage>
</organism>
<keyword evidence="1" id="KW-1133">Transmembrane helix</keyword>
<feature type="transmembrane region" description="Helical" evidence="1">
    <location>
        <begin position="38"/>
        <end position="55"/>
    </location>
</feature>
<accession>A0A0T7FMC3</accession>
<reference evidence="2 3" key="1">
    <citation type="submission" date="2014-08" db="EMBL/GenBank/DDBJ databases">
        <authorList>
            <person name="Chen Y.-H."/>
        </authorList>
    </citation>
    <scope>NUCLEOTIDE SEQUENCE [LARGE SCALE GENOMIC DNA]</scope>
</reference>
<dbReference type="OrthoDB" id="8363564at2"/>
<feature type="transmembrane region" description="Helical" evidence="1">
    <location>
        <begin position="95"/>
        <end position="114"/>
    </location>
</feature>
<keyword evidence="1" id="KW-0812">Transmembrane</keyword>
<sequence>MTSRTRFAILLALLIFVDALLLQVLTTETEAVTLIDRLLSLSAGLVAALALHRVLPAASDHRRQPGFWPLVAIGLVLNYGIFATLASRAPHVQPLVHLGFCWAGTLLFGGFGLYRIRRWRN</sequence>
<evidence type="ECO:0000313" key="2">
    <source>
        <dbReference type="EMBL" id="CDZ36133.1"/>
    </source>
</evidence>